<feature type="compositionally biased region" description="Basic and acidic residues" evidence="12">
    <location>
        <begin position="25"/>
        <end position="34"/>
    </location>
</feature>
<dbReference type="InterPro" id="IPR051356">
    <property type="entry name" value="SOX/SOX-like_TF"/>
</dbReference>
<evidence type="ECO:0000256" key="12">
    <source>
        <dbReference type="SAM" id="MobiDB-lite"/>
    </source>
</evidence>
<feature type="region of interest" description="Disordered" evidence="12">
    <location>
        <begin position="761"/>
        <end position="809"/>
    </location>
</feature>
<keyword evidence="4" id="KW-0221">Differentiation</keyword>
<keyword evidence="6 10" id="KW-0238">DNA-binding</keyword>
<keyword evidence="5" id="KW-0805">Transcription regulation</keyword>
<protein>
    <submittedName>
        <fullName evidence="15">Transcription factor SOX-6 isoform X11</fullName>
    </submittedName>
</protein>
<reference evidence="15" key="1">
    <citation type="submission" date="2025-08" db="UniProtKB">
        <authorList>
            <consortium name="RefSeq"/>
        </authorList>
    </citation>
    <scope>IDENTIFICATION</scope>
    <source>
        <tissue evidence="15">Blood</tissue>
    </source>
</reference>
<feature type="DNA-binding region" description="HMG box" evidence="10">
    <location>
        <begin position="602"/>
        <end position="670"/>
    </location>
</feature>
<dbReference type="CDD" id="cd22042">
    <property type="entry name" value="HMG-box_EGL13-like"/>
    <property type="match status" value="1"/>
</dbReference>
<dbReference type="SUPFAM" id="SSF47095">
    <property type="entry name" value="HMG-box"/>
    <property type="match status" value="1"/>
</dbReference>
<accession>A0ABM4PZC3</accession>
<keyword evidence="11" id="KW-0175">Coiled coil</keyword>
<evidence type="ECO:0000259" key="13">
    <source>
        <dbReference type="PROSITE" id="PS50118"/>
    </source>
</evidence>
<feature type="region of interest" description="Disordered" evidence="12">
    <location>
        <begin position="551"/>
        <end position="580"/>
    </location>
</feature>
<evidence type="ECO:0000256" key="7">
    <source>
        <dbReference type="ARBA" id="ARBA00023159"/>
    </source>
</evidence>
<feature type="compositionally biased region" description="Polar residues" evidence="12">
    <location>
        <begin position="440"/>
        <end position="462"/>
    </location>
</feature>
<keyword evidence="8" id="KW-0804">Transcription</keyword>
<feature type="compositionally biased region" description="Polar residues" evidence="12">
    <location>
        <begin position="422"/>
        <end position="432"/>
    </location>
</feature>
<dbReference type="PANTHER" id="PTHR45789">
    <property type="entry name" value="FI18025P1"/>
    <property type="match status" value="1"/>
</dbReference>
<evidence type="ECO:0000256" key="6">
    <source>
        <dbReference type="ARBA" id="ARBA00023125"/>
    </source>
</evidence>
<dbReference type="PROSITE" id="PS50118">
    <property type="entry name" value="HMG_BOX_2"/>
    <property type="match status" value="1"/>
</dbReference>
<comment type="subcellular location">
    <subcellularLocation>
        <location evidence="1">Nucleus</location>
    </subcellularLocation>
</comment>
<sequence>MSSKQATSPFACAADGEETMTQDLTSREKEEGSDQHVASHLPLHPIMHNKPHSEELPTLVNTIQQDADWDSVLSSQQRMESENNKLCSLYSFRNTSTSPHKPDDGSRDREIMTSVTFGTPERRKGSLADVVDTLKQKKLEEMTRTEQEVDSSCMEKLLSKDWKEKMERLNTSELLGEIKGTPESLAEKERQLSTMITQLISLREQLLAAHDEQKKLAASQIEKQRQQMDLARQQQEQIARQQQQLLQQQHKINLLQQQIQVQGHMPPLMIPIFPHDQRTLAAAAAAQQGFLFPPGITYKPGDNYPVQFIPSTMAAAAASGLSPLQLQKGHVSHPQINPRLKGLSDRFGRSLDTFEHGGGHSYNHKQIEQLYAAQLASMQVSPGAKMPSTPQPPNTAGAVSPTGIKNEKRGTSPVTQVKDETTAQPLNLSSRPKTAEPVKSPTSPTQSLFPASKTSPVNLPNKSSIPSPIGGSLGRGSSLDILSSLNSPALFGDQDTVMKAIQEARKMREQIQREQQQQQPHGVDGKLSSMNNMGLNNCRNEKERTRFENLGPQLTGKSSEDGKLGPGVIDLTRPEDAEGGATVAEARVYRDARGRASSEPHIKRPMNAFMVWAKDERRKILQAFPDMHNSNISKILGSRWKSMSNQEKQPYYEEQARLSKIHLEKYPNYKYKPRPKRTCIVDGKKLRIGEYKQLMRSRRQEMRQFFTVGQQPQIPITTGTGVVYPGAITMATTTPSPQMPSDCSSTSASPEPGLPVIQSTYGMKTDGGSLAGNEMINGEDEMEMYDDYEDDPKSDYSSENEAPEAVSAN</sequence>
<feature type="region of interest" description="Disordered" evidence="12">
    <location>
        <begin position="1"/>
        <end position="42"/>
    </location>
</feature>
<evidence type="ECO:0000313" key="15">
    <source>
        <dbReference type="RefSeq" id="XP_070482539.1"/>
    </source>
</evidence>
<proteinExistence type="predicted"/>
<organism evidence="14 15">
    <name type="scientific">Equus przewalskii</name>
    <name type="common">Przewalski's horse</name>
    <name type="synonym">Equus caballus przewalskii</name>
    <dbReference type="NCBI Taxonomy" id="9798"/>
    <lineage>
        <taxon>Eukaryota</taxon>
        <taxon>Metazoa</taxon>
        <taxon>Chordata</taxon>
        <taxon>Craniata</taxon>
        <taxon>Vertebrata</taxon>
        <taxon>Euteleostomi</taxon>
        <taxon>Mammalia</taxon>
        <taxon>Eutheria</taxon>
        <taxon>Laurasiatheria</taxon>
        <taxon>Perissodactyla</taxon>
        <taxon>Equidae</taxon>
        <taxon>Equus</taxon>
    </lineage>
</organism>
<feature type="region of interest" description="Disordered" evidence="12">
    <location>
        <begin position="381"/>
        <end position="471"/>
    </location>
</feature>
<dbReference type="GeneID" id="103549008"/>
<evidence type="ECO:0000256" key="8">
    <source>
        <dbReference type="ARBA" id="ARBA00023163"/>
    </source>
</evidence>
<keyword evidence="7" id="KW-0010">Activator</keyword>
<gene>
    <name evidence="15" type="primary">SOX6</name>
</gene>
<evidence type="ECO:0000256" key="9">
    <source>
        <dbReference type="ARBA" id="ARBA00023242"/>
    </source>
</evidence>
<keyword evidence="9 10" id="KW-0539">Nucleus</keyword>
<dbReference type="Pfam" id="PF00505">
    <property type="entry name" value="HMG_box"/>
    <property type="match status" value="1"/>
</dbReference>
<keyword evidence="2" id="KW-0217">Developmental protein</keyword>
<evidence type="ECO:0000256" key="3">
    <source>
        <dbReference type="ARBA" id="ARBA00022499"/>
    </source>
</evidence>
<evidence type="ECO:0000256" key="2">
    <source>
        <dbReference type="ARBA" id="ARBA00022473"/>
    </source>
</evidence>
<dbReference type="RefSeq" id="XP_070482539.1">
    <property type="nucleotide sequence ID" value="XM_070626438.1"/>
</dbReference>
<evidence type="ECO:0000256" key="5">
    <source>
        <dbReference type="ARBA" id="ARBA00023015"/>
    </source>
</evidence>
<dbReference type="PANTHER" id="PTHR45789:SF1">
    <property type="entry name" value="TRANSCRIPTION FACTOR SOX-6"/>
    <property type="match status" value="1"/>
</dbReference>
<feature type="compositionally biased region" description="Acidic residues" evidence="12">
    <location>
        <begin position="777"/>
        <end position="790"/>
    </location>
</feature>
<evidence type="ECO:0000256" key="10">
    <source>
        <dbReference type="PROSITE-ProRule" id="PRU00267"/>
    </source>
</evidence>
<dbReference type="SMART" id="SM00398">
    <property type="entry name" value="HMG"/>
    <property type="match status" value="1"/>
</dbReference>
<dbReference type="Proteomes" id="UP001652662">
    <property type="component" value="Chromosome 6"/>
</dbReference>
<feature type="domain" description="HMG box" evidence="13">
    <location>
        <begin position="602"/>
        <end position="670"/>
    </location>
</feature>
<feature type="coiled-coil region" evidence="11">
    <location>
        <begin position="185"/>
        <end position="258"/>
    </location>
</feature>
<dbReference type="InterPro" id="IPR009071">
    <property type="entry name" value="HMG_box_dom"/>
</dbReference>
<keyword evidence="14" id="KW-1185">Reference proteome</keyword>
<evidence type="ECO:0000256" key="4">
    <source>
        <dbReference type="ARBA" id="ARBA00022782"/>
    </source>
</evidence>
<name>A0ABM4PZC3_EQUPR</name>
<keyword evidence="3" id="KW-1017">Isopeptide bond</keyword>
<dbReference type="InterPro" id="IPR036910">
    <property type="entry name" value="HMG_box_dom_sf"/>
</dbReference>
<evidence type="ECO:0000313" key="14">
    <source>
        <dbReference type="Proteomes" id="UP001652662"/>
    </source>
</evidence>
<evidence type="ECO:0000256" key="11">
    <source>
        <dbReference type="SAM" id="Coils"/>
    </source>
</evidence>
<evidence type="ECO:0000256" key="1">
    <source>
        <dbReference type="ARBA" id="ARBA00004123"/>
    </source>
</evidence>
<dbReference type="Gene3D" id="1.10.30.10">
    <property type="entry name" value="High mobility group box domain"/>
    <property type="match status" value="1"/>
</dbReference>